<evidence type="ECO:0000313" key="3">
    <source>
        <dbReference type="EnsemblMetazoa" id="AALB005627-PA"/>
    </source>
</evidence>
<name>A0A182FGI6_ANOAL</name>
<reference evidence="3 4" key="1">
    <citation type="journal article" date="2017" name="G3 (Bethesda)">
        <title>The Physical Genome Mapping of Anopheles albimanus Corrected Scaffold Misassemblies and Identified Interarm Rearrangements in Genus Anopheles.</title>
        <authorList>
            <person name="Artemov G.N."/>
            <person name="Peery A.N."/>
            <person name="Jiang X."/>
            <person name="Tu Z."/>
            <person name="Stegniy V.N."/>
            <person name="Sharakhova M.V."/>
            <person name="Sharakhov I.V."/>
        </authorList>
    </citation>
    <scope>NUCLEOTIDE SEQUENCE [LARGE SCALE GENOMIC DNA]</scope>
    <source>
        <strain evidence="3 4">ALBI9_A</strain>
    </source>
</reference>
<evidence type="ECO:0000256" key="1">
    <source>
        <dbReference type="SAM" id="MobiDB-lite"/>
    </source>
</evidence>
<feature type="region of interest" description="Disordered" evidence="1">
    <location>
        <begin position="52"/>
        <end position="78"/>
    </location>
</feature>
<proteinExistence type="predicted"/>
<dbReference type="VEuPathDB" id="VectorBase:AALB005627"/>
<feature type="compositionally biased region" description="Low complexity" evidence="1">
    <location>
        <begin position="55"/>
        <end position="67"/>
    </location>
</feature>
<protein>
    <recommendedName>
        <fullName evidence="5">DUF4485 domain-containing protein</fullName>
    </recommendedName>
</protein>
<dbReference type="STRING" id="7167.A0A182FGI6"/>
<evidence type="ECO:0000313" key="4">
    <source>
        <dbReference type="Proteomes" id="UP000069272"/>
    </source>
</evidence>
<keyword evidence="2" id="KW-0732">Signal</keyword>
<organism evidence="3 4">
    <name type="scientific">Anopheles albimanus</name>
    <name type="common">New world malaria mosquito</name>
    <dbReference type="NCBI Taxonomy" id="7167"/>
    <lineage>
        <taxon>Eukaryota</taxon>
        <taxon>Metazoa</taxon>
        <taxon>Ecdysozoa</taxon>
        <taxon>Arthropoda</taxon>
        <taxon>Hexapoda</taxon>
        <taxon>Insecta</taxon>
        <taxon>Pterygota</taxon>
        <taxon>Neoptera</taxon>
        <taxon>Endopterygota</taxon>
        <taxon>Diptera</taxon>
        <taxon>Nematocera</taxon>
        <taxon>Culicoidea</taxon>
        <taxon>Culicidae</taxon>
        <taxon>Anophelinae</taxon>
        <taxon>Anopheles</taxon>
    </lineage>
</organism>
<feature type="compositionally biased region" description="Low complexity" evidence="1">
    <location>
        <begin position="113"/>
        <end position="127"/>
    </location>
</feature>
<accession>A0A182FGI6</accession>
<keyword evidence="4" id="KW-1185">Reference proteome</keyword>
<sequence>MVAFLRSTVALVLILQTLHSSAGEGEGIEKVSYLLQYGPGVHTVFEVAPNPSDKPVVSTGSSTGPSSALHQPRSTTMRSDLNTVTIGAAEASVASSAPQGAANAAHRLESVTDDGSPSSSTGEGPSVTEGAIALTTAHAAGLMNTATSIVSSASTYLSSSLDPQKGSQDDGAATGAGSKRPSTVGATVNRLPTLLPPPPMLPAYGSMLHTDVMVNLKPKELRALMSTYITLIETYKSFNQQQRRNIAWLTKVLQSLEQDQLRAGTWTE</sequence>
<evidence type="ECO:0008006" key="5">
    <source>
        <dbReference type="Google" id="ProtNLM"/>
    </source>
</evidence>
<dbReference type="Proteomes" id="UP000069272">
    <property type="component" value="Chromosome 3L"/>
</dbReference>
<feature type="signal peptide" evidence="2">
    <location>
        <begin position="1"/>
        <end position="23"/>
    </location>
</feature>
<evidence type="ECO:0000256" key="2">
    <source>
        <dbReference type="SAM" id="SignalP"/>
    </source>
</evidence>
<feature type="region of interest" description="Disordered" evidence="1">
    <location>
        <begin position="158"/>
        <end position="192"/>
    </location>
</feature>
<dbReference type="EnsemblMetazoa" id="AALB005627-RA">
    <property type="protein sequence ID" value="AALB005627-PA"/>
    <property type="gene ID" value="AALB005627"/>
</dbReference>
<feature type="chain" id="PRO_5043949266" description="DUF4485 domain-containing protein" evidence="2">
    <location>
        <begin position="24"/>
        <end position="268"/>
    </location>
</feature>
<feature type="compositionally biased region" description="Polar residues" evidence="1">
    <location>
        <begin position="68"/>
        <end position="78"/>
    </location>
</feature>
<feature type="compositionally biased region" description="Low complexity" evidence="1">
    <location>
        <begin position="94"/>
        <end position="105"/>
    </location>
</feature>
<feature type="region of interest" description="Disordered" evidence="1">
    <location>
        <begin position="92"/>
        <end position="127"/>
    </location>
</feature>
<reference evidence="3" key="2">
    <citation type="submission" date="2022-08" db="UniProtKB">
        <authorList>
            <consortium name="EnsemblMetazoa"/>
        </authorList>
    </citation>
    <scope>IDENTIFICATION</scope>
    <source>
        <strain evidence="3">STECLA/ALBI9_A</strain>
    </source>
</reference>
<dbReference type="AlphaFoldDB" id="A0A182FGI6"/>